<keyword evidence="7" id="KW-1185">Reference proteome</keyword>
<dbReference type="AlphaFoldDB" id="A0A8S1KJP2"/>
<dbReference type="GO" id="GO:0005737">
    <property type="term" value="C:cytoplasm"/>
    <property type="evidence" value="ECO:0007669"/>
    <property type="project" value="TreeGrafter"/>
</dbReference>
<dbReference type="PROSITE" id="PS50255">
    <property type="entry name" value="CYTOCHROME_B5_2"/>
    <property type="match status" value="1"/>
</dbReference>
<evidence type="ECO:0000256" key="2">
    <source>
        <dbReference type="ARBA" id="ARBA00022723"/>
    </source>
</evidence>
<gene>
    <name evidence="6" type="ORF">PPRIM_AZ9-3.1.T0200267</name>
</gene>
<proteinExistence type="inferred from homology"/>
<dbReference type="GO" id="GO:0004128">
    <property type="term" value="F:cytochrome-b5 reductase activity, acting on NAD(P)H"/>
    <property type="evidence" value="ECO:0007669"/>
    <property type="project" value="TreeGrafter"/>
</dbReference>
<evidence type="ECO:0000256" key="1">
    <source>
        <dbReference type="ARBA" id="ARBA00022617"/>
    </source>
</evidence>
<evidence type="ECO:0000259" key="5">
    <source>
        <dbReference type="PROSITE" id="PS50255"/>
    </source>
</evidence>
<dbReference type="GO" id="GO:0046872">
    <property type="term" value="F:metal ion binding"/>
    <property type="evidence" value="ECO:0007669"/>
    <property type="project" value="UniProtKB-UniRule"/>
</dbReference>
<dbReference type="InterPro" id="IPR001199">
    <property type="entry name" value="Cyt_B5-like_heme/steroid-bd"/>
</dbReference>
<protein>
    <recommendedName>
        <fullName evidence="5">Cytochrome b5 heme-binding domain-containing protein</fullName>
    </recommendedName>
</protein>
<dbReference type="PANTHER" id="PTHR46237">
    <property type="entry name" value="CYTOCHROME B5 REDUCTASE 4 FAMILY MEMBER"/>
    <property type="match status" value="1"/>
</dbReference>
<dbReference type="SMART" id="SM01117">
    <property type="entry name" value="Cyt-b5"/>
    <property type="match status" value="1"/>
</dbReference>
<dbReference type="OMA" id="YQMQTIF"/>
<keyword evidence="2 4" id="KW-0479">Metal-binding</keyword>
<feature type="domain" description="Cytochrome b5 heme-binding" evidence="5">
    <location>
        <begin position="178"/>
        <end position="254"/>
    </location>
</feature>
<dbReference type="InterPro" id="IPR018506">
    <property type="entry name" value="Cyt_B5_heme-BS"/>
</dbReference>
<dbReference type="Proteomes" id="UP000688137">
    <property type="component" value="Unassembled WGS sequence"/>
</dbReference>
<evidence type="ECO:0000313" key="7">
    <source>
        <dbReference type="Proteomes" id="UP000688137"/>
    </source>
</evidence>
<dbReference type="EMBL" id="CAJJDM010000017">
    <property type="protein sequence ID" value="CAD8053316.1"/>
    <property type="molecule type" value="Genomic_DNA"/>
</dbReference>
<dbReference type="Pfam" id="PF00173">
    <property type="entry name" value="Cyt-b5"/>
    <property type="match status" value="1"/>
</dbReference>
<keyword evidence="3 4" id="KW-0408">Iron</keyword>
<comment type="similarity">
    <text evidence="4">Belongs to the cytochrome b5 family.</text>
</comment>
<name>A0A8S1KJP2_PARPR</name>
<dbReference type="InterPro" id="IPR051872">
    <property type="entry name" value="Cytochrome_b5/Flavoprotein_Rdt"/>
</dbReference>
<reference evidence="6" key="1">
    <citation type="submission" date="2021-01" db="EMBL/GenBank/DDBJ databases">
        <authorList>
            <consortium name="Genoscope - CEA"/>
            <person name="William W."/>
        </authorList>
    </citation>
    <scope>NUCLEOTIDE SEQUENCE</scope>
</reference>
<comment type="caution">
    <text evidence="6">The sequence shown here is derived from an EMBL/GenBank/DDBJ whole genome shotgun (WGS) entry which is preliminary data.</text>
</comment>
<dbReference type="GO" id="GO:0020037">
    <property type="term" value="F:heme binding"/>
    <property type="evidence" value="ECO:0007669"/>
    <property type="project" value="UniProtKB-UniRule"/>
</dbReference>
<organism evidence="6 7">
    <name type="scientific">Paramecium primaurelia</name>
    <dbReference type="NCBI Taxonomy" id="5886"/>
    <lineage>
        <taxon>Eukaryota</taxon>
        <taxon>Sar</taxon>
        <taxon>Alveolata</taxon>
        <taxon>Ciliophora</taxon>
        <taxon>Intramacronucleata</taxon>
        <taxon>Oligohymenophorea</taxon>
        <taxon>Peniculida</taxon>
        <taxon>Parameciidae</taxon>
        <taxon>Paramecium</taxon>
    </lineage>
</organism>
<evidence type="ECO:0000256" key="4">
    <source>
        <dbReference type="RuleBase" id="RU362121"/>
    </source>
</evidence>
<keyword evidence="1 4" id="KW-0349">Heme</keyword>
<evidence type="ECO:0000313" key="6">
    <source>
        <dbReference type="EMBL" id="CAD8053316.1"/>
    </source>
</evidence>
<accession>A0A8S1KJP2</accession>
<dbReference type="PROSITE" id="PS00191">
    <property type="entry name" value="CYTOCHROME_B5_1"/>
    <property type="match status" value="1"/>
</dbReference>
<sequence>MNINNQINFYFANRQYTLIWQDLDPKIINEVIFFVFNEISSKNKLNNLIFTDSNTQPIQNSLPHFIQSQHIFINTLNSNNTSLINKEQEWEFQNLYQIHQNQLIIQKYKKMQKMETVNYQMQTIFNLNQQYRETSQNIKDNTNMINQKQSIERSASTYPITKIQSTNNQIIHKRQAELKSYTIEEVQLHNTYKDAWIVLQDNIYDISYYIDKHPGGREQILRGVGRDATFLFLQHHPWINFHYILEKFQVGYLIK</sequence>
<dbReference type="PANTHER" id="PTHR46237:SF1">
    <property type="entry name" value="CYTOCHROME B5 REDUCTASE 4"/>
    <property type="match status" value="1"/>
</dbReference>
<evidence type="ECO:0000256" key="3">
    <source>
        <dbReference type="ARBA" id="ARBA00023004"/>
    </source>
</evidence>